<dbReference type="AlphaFoldDB" id="A0A2B4REK3"/>
<dbReference type="InterPro" id="IPR036691">
    <property type="entry name" value="Endo/exonu/phosph_ase_sf"/>
</dbReference>
<evidence type="ECO:0000313" key="1">
    <source>
        <dbReference type="EMBL" id="PFX15586.1"/>
    </source>
</evidence>
<dbReference type="OrthoDB" id="5976236at2759"/>
<dbReference type="Proteomes" id="UP000225706">
    <property type="component" value="Unassembled WGS sequence"/>
</dbReference>
<evidence type="ECO:0008006" key="3">
    <source>
        <dbReference type="Google" id="ProtNLM"/>
    </source>
</evidence>
<gene>
    <name evidence="1" type="ORF">AWC38_SpisGene20194</name>
</gene>
<sequence>MREIRLSVTIHFQIYARGNRCGGEMCRLMYLPICKRTEEPTALTRDMKEMNASKLVYIAFYSLLAAKFGQSIHCYSCDPYETDAANSSNFCETHSRVKDCSEHPEFGEHYDSCFTQVIYNHGKTIAKVKECAFSSGCEELEQILCTDIVDGSGKPSPQNCWVDCCQDDFCNTDPVDSPGYVKRRQAERSEVAHVRSRGNFVLKSATQILQSISLPIAISRLNPGVWRRLIHFGIPRVKPTRCGTRGGRRRSCTPPSSTTFLHRTNNFCAIPSLESKFCSPTVGNLPERRDLHIPPPSQLNIQLDTFPIGSINYQPVTAIGSQNRHRISSKAPRGRNPSDISVINCRPRREEHEFGMNILLANTQSLAPKIDEVRSVMLDVKPNLGLFTETWLGETISDSQVNIPGYSFIARNRCVNIHGGVGLYIHDSIKFKLLDEFSDPDFESLWVWLRPRRLPRRFPCLVDGTVYHPQLGANNSGMLNHLTTTLTDIVAQYPGCCILMCGDFNRLSLSRLMSQFKLKQIIDKPTRGDKILDLVLTKMSHTYDENAVYTLPPFGLSDHNVVIVRTKKRPSRGGPSSKLISRRETRASRKAELGRFFSAVDWSILDSALNNDDRSRQLCDIISAGLDAIMPAVKSKVHLNDPPWITPEFKTLIAKRQQAFMSGDLASFRHLRNTAKRERKTLRERFFASKVERPSSDVHAPSLDARN</sequence>
<dbReference type="Gene3D" id="3.60.10.10">
    <property type="entry name" value="Endonuclease/exonuclease/phosphatase"/>
    <property type="match status" value="1"/>
</dbReference>
<reference evidence="2" key="1">
    <citation type="journal article" date="2017" name="bioRxiv">
        <title>Comparative analysis of the genomes of Stylophora pistillata and Acropora digitifera provides evidence for extensive differences between species of corals.</title>
        <authorList>
            <person name="Voolstra C.R."/>
            <person name="Li Y."/>
            <person name="Liew Y.J."/>
            <person name="Baumgarten S."/>
            <person name="Zoccola D."/>
            <person name="Flot J.-F."/>
            <person name="Tambutte S."/>
            <person name="Allemand D."/>
            <person name="Aranda M."/>
        </authorList>
    </citation>
    <scope>NUCLEOTIDE SEQUENCE [LARGE SCALE GENOMIC DNA]</scope>
</reference>
<name>A0A2B4REK3_STYPI</name>
<comment type="caution">
    <text evidence="1">The sequence shown here is derived from an EMBL/GenBank/DDBJ whole genome shotgun (WGS) entry which is preliminary data.</text>
</comment>
<protein>
    <recommendedName>
        <fullName evidence="3">Endonuclease/exonuclease/phosphatase domain-containing protein</fullName>
    </recommendedName>
</protein>
<proteinExistence type="predicted"/>
<dbReference type="SUPFAM" id="SSF56219">
    <property type="entry name" value="DNase I-like"/>
    <property type="match status" value="1"/>
</dbReference>
<accession>A0A2B4REK3</accession>
<dbReference type="PANTHER" id="PTHR47510:SF3">
    <property type="entry name" value="ENDO_EXONUCLEASE_PHOSPHATASE DOMAIN-CONTAINING PROTEIN"/>
    <property type="match status" value="1"/>
</dbReference>
<dbReference type="CDD" id="cd00117">
    <property type="entry name" value="TFP"/>
    <property type="match status" value="1"/>
</dbReference>
<dbReference type="EMBL" id="LSMT01000633">
    <property type="protein sequence ID" value="PFX15586.1"/>
    <property type="molecule type" value="Genomic_DNA"/>
</dbReference>
<keyword evidence="2" id="KW-1185">Reference proteome</keyword>
<evidence type="ECO:0000313" key="2">
    <source>
        <dbReference type="Proteomes" id="UP000225706"/>
    </source>
</evidence>
<organism evidence="1 2">
    <name type="scientific">Stylophora pistillata</name>
    <name type="common">Smooth cauliflower coral</name>
    <dbReference type="NCBI Taxonomy" id="50429"/>
    <lineage>
        <taxon>Eukaryota</taxon>
        <taxon>Metazoa</taxon>
        <taxon>Cnidaria</taxon>
        <taxon>Anthozoa</taxon>
        <taxon>Hexacorallia</taxon>
        <taxon>Scleractinia</taxon>
        <taxon>Astrocoeniina</taxon>
        <taxon>Pocilloporidae</taxon>
        <taxon>Stylophora</taxon>
    </lineage>
</organism>
<dbReference type="PANTHER" id="PTHR47510">
    <property type="entry name" value="REVERSE TRANSCRIPTASE DOMAIN-CONTAINING PROTEIN"/>
    <property type="match status" value="1"/>
</dbReference>